<dbReference type="AlphaFoldDB" id="B4D640"/>
<feature type="compositionally biased region" description="Pro residues" evidence="2">
    <location>
        <begin position="121"/>
        <end position="132"/>
    </location>
</feature>
<name>B4D640_9BACT</name>
<accession>B4D640</accession>
<sequence>MADPISGKNLLSADVEIKGSIKFQNELVIDGKVEGEITSAGILTVGENAEIRGEIKTKSVTVLGKVHGNITVEERCELKGRAVLQGDLKAARLVIEDGATFVGKSEVTPVKGAIKQQSEAPRPPAPQPAPAR</sequence>
<organism evidence="3 4">
    <name type="scientific">Chthoniobacter flavus Ellin428</name>
    <dbReference type="NCBI Taxonomy" id="497964"/>
    <lineage>
        <taxon>Bacteria</taxon>
        <taxon>Pseudomonadati</taxon>
        <taxon>Verrucomicrobiota</taxon>
        <taxon>Spartobacteria</taxon>
        <taxon>Chthoniobacterales</taxon>
        <taxon>Chthoniobacteraceae</taxon>
        <taxon>Chthoniobacter</taxon>
    </lineage>
</organism>
<dbReference type="eggNOG" id="COG1664">
    <property type="taxonomic scope" value="Bacteria"/>
</dbReference>
<evidence type="ECO:0000313" key="4">
    <source>
        <dbReference type="Proteomes" id="UP000005824"/>
    </source>
</evidence>
<dbReference type="InterPro" id="IPR007607">
    <property type="entry name" value="BacA/B"/>
</dbReference>
<gene>
    <name evidence="3" type="ORF">CfE428DRAFT_4379</name>
</gene>
<evidence type="ECO:0008006" key="5">
    <source>
        <dbReference type="Google" id="ProtNLM"/>
    </source>
</evidence>
<comment type="similarity">
    <text evidence="1">Belongs to the bactofilin family.</text>
</comment>
<evidence type="ECO:0000313" key="3">
    <source>
        <dbReference type="EMBL" id="EDY18243.1"/>
    </source>
</evidence>
<feature type="region of interest" description="Disordered" evidence="2">
    <location>
        <begin position="112"/>
        <end position="132"/>
    </location>
</feature>
<dbReference type="RefSeq" id="WP_006981703.1">
    <property type="nucleotide sequence ID" value="NZ_ABVL01000014.1"/>
</dbReference>
<dbReference type="Pfam" id="PF04519">
    <property type="entry name" value="Bactofilin"/>
    <property type="match status" value="1"/>
</dbReference>
<dbReference type="Proteomes" id="UP000005824">
    <property type="component" value="Unassembled WGS sequence"/>
</dbReference>
<protein>
    <recommendedName>
        <fullName evidence="5">Polymer-forming cytoskeletal protein</fullName>
    </recommendedName>
</protein>
<evidence type="ECO:0000256" key="1">
    <source>
        <dbReference type="ARBA" id="ARBA00044755"/>
    </source>
</evidence>
<dbReference type="InParanoid" id="B4D640"/>
<evidence type="ECO:0000256" key="2">
    <source>
        <dbReference type="SAM" id="MobiDB-lite"/>
    </source>
</evidence>
<dbReference type="PANTHER" id="PTHR35024">
    <property type="entry name" value="HYPOTHETICAL CYTOSOLIC PROTEIN"/>
    <property type="match status" value="1"/>
</dbReference>
<dbReference type="STRING" id="497964.CfE428DRAFT_4379"/>
<dbReference type="EMBL" id="ABVL01000014">
    <property type="protein sequence ID" value="EDY18243.1"/>
    <property type="molecule type" value="Genomic_DNA"/>
</dbReference>
<comment type="caution">
    <text evidence="3">The sequence shown here is derived from an EMBL/GenBank/DDBJ whole genome shotgun (WGS) entry which is preliminary data.</text>
</comment>
<keyword evidence="4" id="KW-1185">Reference proteome</keyword>
<reference evidence="3 4" key="1">
    <citation type="journal article" date="2011" name="J. Bacteriol.">
        <title>Genome sequence of Chthoniobacter flavus Ellin428, an aerobic heterotrophic soil bacterium.</title>
        <authorList>
            <person name="Kant R."/>
            <person name="van Passel M.W."/>
            <person name="Palva A."/>
            <person name="Lucas S."/>
            <person name="Lapidus A."/>
            <person name="Glavina Del Rio T."/>
            <person name="Dalin E."/>
            <person name="Tice H."/>
            <person name="Bruce D."/>
            <person name="Goodwin L."/>
            <person name="Pitluck S."/>
            <person name="Larimer F.W."/>
            <person name="Land M.L."/>
            <person name="Hauser L."/>
            <person name="Sangwan P."/>
            <person name="de Vos W.M."/>
            <person name="Janssen P.H."/>
            <person name="Smidt H."/>
        </authorList>
    </citation>
    <scope>NUCLEOTIDE SEQUENCE [LARGE SCALE GENOMIC DNA]</scope>
    <source>
        <strain evidence="3 4">Ellin428</strain>
    </source>
</reference>
<proteinExistence type="inferred from homology"/>
<dbReference type="PANTHER" id="PTHR35024:SF4">
    <property type="entry name" value="POLYMER-FORMING CYTOSKELETAL PROTEIN"/>
    <property type="match status" value="1"/>
</dbReference>